<accession>A0ABS9NVA7</accession>
<reference evidence="2" key="1">
    <citation type="submission" date="2022-02" db="EMBL/GenBank/DDBJ databases">
        <title>The genome sequence of Ruegeria sp. 1NDH52C.</title>
        <authorList>
            <person name="Du J."/>
        </authorList>
    </citation>
    <scope>NUCLEOTIDE SEQUENCE</scope>
    <source>
        <strain evidence="2">1NDH52C</strain>
    </source>
</reference>
<dbReference type="PANTHER" id="PTHR35811:SF1">
    <property type="entry name" value="HTH OST-TYPE DOMAIN-CONTAINING PROTEIN"/>
    <property type="match status" value="1"/>
</dbReference>
<dbReference type="Gene3D" id="3.40.50.1010">
    <property type="entry name" value="5'-nuclease"/>
    <property type="match status" value="1"/>
</dbReference>
<dbReference type="InterPro" id="IPR021139">
    <property type="entry name" value="NYN"/>
</dbReference>
<name>A0ABS9NVA7_9RHOB</name>
<proteinExistence type="predicted"/>
<sequence length="263" mass="29357">MTNVSERGETFSTQSKFCRHFVQLESKLQYEINDRMDRPGFALLIDGDNISAEYASQIGKIAQNVAPARFRRVYGDASRLPNWEKTPGFRVIHSGSGKNSADILLAIDAIELACCRQVDTVMIVSSDGDFSHLATRLIERGVRVIGSGEDKSPPGFRAICSEFHILRPRSKQTSSEEMRACPNPQPAKLHDLVRNVVSKHDSASQGVPLVQLNGLMRASHDVRISNHPDKTWRGYLSKRQNLFRLTGEGQETRVHVHPASPLQ</sequence>
<evidence type="ECO:0000313" key="3">
    <source>
        <dbReference type="Proteomes" id="UP001165279"/>
    </source>
</evidence>
<dbReference type="PANTHER" id="PTHR35811">
    <property type="entry name" value="SLR1870 PROTEIN"/>
    <property type="match status" value="1"/>
</dbReference>
<organism evidence="2 3">
    <name type="scientific">Ruegeria alba</name>
    <dbReference type="NCBI Taxonomy" id="2916756"/>
    <lineage>
        <taxon>Bacteria</taxon>
        <taxon>Pseudomonadati</taxon>
        <taxon>Pseudomonadota</taxon>
        <taxon>Alphaproteobacteria</taxon>
        <taxon>Rhodobacterales</taxon>
        <taxon>Roseobacteraceae</taxon>
        <taxon>Ruegeria</taxon>
    </lineage>
</organism>
<comment type="caution">
    <text evidence="2">The sequence shown here is derived from an EMBL/GenBank/DDBJ whole genome shotgun (WGS) entry which is preliminary data.</text>
</comment>
<keyword evidence="3" id="KW-1185">Reference proteome</keyword>
<protein>
    <submittedName>
        <fullName evidence="2">NYN domain-containing protein</fullName>
    </submittedName>
</protein>
<feature type="domain" description="NYN" evidence="1">
    <location>
        <begin position="42"/>
        <end position="166"/>
    </location>
</feature>
<evidence type="ECO:0000313" key="2">
    <source>
        <dbReference type="EMBL" id="MCG6558153.1"/>
    </source>
</evidence>
<dbReference type="RefSeq" id="WP_234162964.1">
    <property type="nucleotide sequence ID" value="NZ_JAKOEM010000005.1"/>
</dbReference>
<dbReference type="Pfam" id="PF01936">
    <property type="entry name" value="NYN"/>
    <property type="match status" value="1"/>
</dbReference>
<gene>
    <name evidence="2" type="ORF">MB818_08080</name>
</gene>
<dbReference type="CDD" id="cd11297">
    <property type="entry name" value="PIN_LabA-like_N_1"/>
    <property type="match status" value="1"/>
</dbReference>
<dbReference type="EMBL" id="JAKOEM010000005">
    <property type="protein sequence ID" value="MCG6558153.1"/>
    <property type="molecule type" value="Genomic_DNA"/>
</dbReference>
<dbReference type="Proteomes" id="UP001165279">
    <property type="component" value="Unassembled WGS sequence"/>
</dbReference>
<evidence type="ECO:0000259" key="1">
    <source>
        <dbReference type="Pfam" id="PF01936"/>
    </source>
</evidence>